<keyword evidence="4" id="KW-0808">Transferase</keyword>
<dbReference type="GO" id="GO:0016747">
    <property type="term" value="F:acyltransferase activity, transferring groups other than amino-acyl groups"/>
    <property type="evidence" value="ECO:0007669"/>
    <property type="project" value="InterPro"/>
</dbReference>
<evidence type="ECO:0000259" key="3">
    <source>
        <dbReference type="Pfam" id="PF01757"/>
    </source>
</evidence>
<feature type="transmembrane region" description="Helical" evidence="2">
    <location>
        <begin position="272"/>
        <end position="293"/>
    </location>
</feature>
<dbReference type="GO" id="GO:0009103">
    <property type="term" value="P:lipopolysaccharide biosynthetic process"/>
    <property type="evidence" value="ECO:0007669"/>
    <property type="project" value="TreeGrafter"/>
</dbReference>
<feature type="domain" description="Acyltransferase 3" evidence="3">
    <location>
        <begin position="27"/>
        <end position="359"/>
    </location>
</feature>
<feature type="transmembrane region" description="Helical" evidence="2">
    <location>
        <begin position="239"/>
        <end position="260"/>
    </location>
</feature>
<protein>
    <submittedName>
        <fullName evidence="4">O-acetyltransferase OatA</fullName>
        <ecNumber evidence="4">2.3.1.-</ecNumber>
    </submittedName>
</protein>
<dbReference type="Proteomes" id="UP000032336">
    <property type="component" value="Unassembled WGS sequence"/>
</dbReference>
<accession>A0A0D8FXW4</accession>
<feature type="transmembrane region" description="Helical" evidence="2">
    <location>
        <begin position="31"/>
        <end position="48"/>
    </location>
</feature>
<proteinExistence type="predicted"/>
<dbReference type="GO" id="GO:0016020">
    <property type="term" value="C:membrane"/>
    <property type="evidence" value="ECO:0007669"/>
    <property type="project" value="TreeGrafter"/>
</dbReference>
<gene>
    <name evidence="4" type="primary">oatA</name>
    <name evidence="4" type="ORF">FEAC_05430</name>
</gene>
<dbReference type="PANTHER" id="PTHR23028:SF53">
    <property type="entry name" value="ACYL_TRANSF_3 DOMAIN-CONTAINING PROTEIN"/>
    <property type="match status" value="1"/>
</dbReference>
<feature type="transmembrane region" description="Helical" evidence="2">
    <location>
        <begin position="207"/>
        <end position="227"/>
    </location>
</feature>
<feature type="transmembrane region" description="Helical" evidence="2">
    <location>
        <begin position="148"/>
        <end position="169"/>
    </location>
</feature>
<dbReference type="GeneID" id="78371856"/>
<dbReference type="EMBL" id="JXUW01000003">
    <property type="protein sequence ID" value="KJE77794.1"/>
    <property type="molecule type" value="Genomic_DNA"/>
</dbReference>
<feature type="transmembrane region" description="Helical" evidence="2">
    <location>
        <begin position="305"/>
        <end position="329"/>
    </location>
</feature>
<reference evidence="4 5" key="1">
    <citation type="submission" date="2015-01" db="EMBL/GenBank/DDBJ databases">
        <title>Draft genome of the acidophilic iron oxidizer Ferrimicrobium acidiphilum strain T23.</title>
        <authorList>
            <person name="Poehlein A."/>
            <person name="Eisen S."/>
            <person name="Schloemann M."/>
            <person name="Johnson B.D."/>
            <person name="Daniel R."/>
            <person name="Muehling M."/>
        </authorList>
    </citation>
    <scope>NUCLEOTIDE SEQUENCE [LARGE SCALE GENOMIC DNA]</scope>
    <source>
        <strain evidence="4 5">T23</strain>
    </source>
</reference>
<evidence type="ECO:0000313" key="5">
    <source>
        <dbReference type="Proteomes" id="UP000032336"/>
    </source>
</evidence>
<dbReference type="OrthoDB" id="9796461at2"/>
<keyword evidence="2" id="KW-0812">Transmembrane</keyword>
<keyword evidence="5" id="KW-1185">Reference proteome</keyword>
<dbReference type="InterPro" id="IPR050879">
    <property type="entry name" value="Acyltransferase_3"/>
</dbReference>
<feature type="transmembrane region" description="Helical" evidence="2">
    <location>
        <begin position="176"/>
        <end position="195"/>
    </location>
</feature>
<comment type="caution">
    <text evidence="4">The sequence shown here is derived from an EMBL/GenBank/DDBJ whole genome shotgun (WGS) entry which is preliminary data.</text>
</comment>
<dbReference type="EC" id="2.3.1.-" evidence="4"/>
<name>A0A0D8FXW4_9ACTN</name>
<feature type="transmembrane region" description="Helical" evidence="2">
    <location>
        <begin position="94"/>
        <end position="113"/>
    </location>
</feature>
<dbReference type="RefSeq" id="WP_035389515.1">
    <property type="nucleotide sequence ID" value="NZ_JQKF01000013.1"/>
</dbReference>
<evidence type="ECO:0000256" key="2">
    <source>
        <dbReference type="SAM" id="Phobius"/>
    </source>
</evidence>
<evidence type="ECO:0000313" key="4">
    <source>
        <dbReference type="EMBL" id="KJE77794.1"/>
    </source>
</evidence>
<keyword evidence="4" id="KW-0012">Acyltransferase</keyword>
<organism evidence="4 5">
    <name type="scientific">Ferrimicrobium acidiphilum DSM 19497</name>
    <dbReference type="NCBI Taxonomy" id="1121877"/>
    <lineage>
        <taxon>Bacteria</taxon>
        <taxon>Bacillati</taxon>
        <taxon>Actinomycetota</taxon>
        <taxon>Acidimicrobiia</taxon>
        <taxon>Acidimicrobiales</taxon>
        <taxon>Acidimicrobiaceae</taxon>
        <taxon>Ferrimicrobium</taxon>
    </lineage>
</organism>
<dbReference type="STRING" id="1121877.FEAC_05430"/>
<keyword evidence="2" id="KW-0472">Membrane</keyword>
<dbReference type="Pfam" id="PF01757">
    <property type="entry name" value="Acyl_transf_3"/>
    <property type="match status" value="1"/>
</dbReference>
<feature type="region of interest" description="Disordered" evidence="1">
    <location>
        <begin position="1"/>
        <end position="20"/>
    </location>
</feature>
<feature type="transmembrane region" description="Helical" evidence="2">
    <location>
        <begin position="341"/>
        <end position="362"/>
    </location>
</feature>
<keyword evidence="2" id="KW-1133">Transmembrane helix</keyword>
<evidence type="ECO:0000256" key="1">
    <source>
        <dbReference type="SAM" id="MobiDB-lite"/>
    </source>
</evidence>
<dbReference type="InterPro" id="IPR002656">
    <property type="entry name" value="Acyl_transf_3_dom"/>
</dbReference>
<sequence length="421" mass="47090">MTTATVPAKGIQPAKSVQPQRSQRLPRLNSLRLFAAIGVVLCHVGYFFTSVRVLRKAEVYGYGGVEFFFLLSGFVLTWAWANRRPQVRSFWWRRVAKLYPITLALMVFAYLALPQYERIPGVKGKVLELTLLQAWWPSQRIYFGGNGVSWSLSCEIFFYLVFPFVLAGVKRLRTTGFWTLGAVTLLLLVMAPLIANLTGVSEPVRYWLFFVFPPYQFGFFLLGMLMARAVAGGLRFPKPTLVFAAALVWLGALVAVGAFYSLYHNNGLPRPLVLLVALPAFVAMLVSAASKDLRHDESILTSRKLTYLGVISFELYLVHKPLFLLVQPLGVWNNSGGLEGVLVFAGYLGIAIVVAIALHHLFQAPIERVLTRSPDPLRWSRRCGSWLKSAMTSGVEIVAYKLKGRKGEIKRGSVSSRKLRD</sequence>
<dbReference type="PANTHER" id="PTHR23028">
    <property type="entry name" value="ACETYLTRANSFERASE"/>
    <property type="match status" value="1"/>
</dbReference>
<dbReference type="eggNOG" id="COG1835">
    <property type="taxonomic scope" value="Bacteria"/>
</dbReference>
<feature type="transmembrane region" description="Helical" evidence="2">
    <location>
        <begin position="60"/>
        <end position="82"/>
    </location>
</feature>
<dbReference type="AlphaFoldDB" id="A0A0D8FXW4"/>